<keyword evidence="2" id="KW-0812">Transmembrane</keyword>
<feature type="transmembrane region" description="Helical" evidence="2">
    <location>
        <begin position="21"/>
        <end position="40"/>
    </location>
</feature>
<keyword evidence="1" id="KW-0175">Coiled coil</keyword>
<comment type="caution">
    <text evidence="3">The sequence shown here is derived from an EMBL/GenBank/DDBJ whole genome shotgun (WGS) entry which is preliminary data.</text>
</comment>
<sequence>MDYYTERKTDEEQAPEKRSQRYALLALLLLLLGSLGWGIYHWNQGTELKAANNTLTKQADSLLTTKKTLEQEVRTISGQLETVRDENKSLNENLAGLTNTLAEKDRVLTRLKKENNSLGSLKKQVSELRKLRAALAGQLNTLTNDNQRLASENQQLREKNDALLVENQILKSKPEKVEEKPKAPVLRANSLRVEVIRRRDKLTVKARRVRKIAVIVDLPDELADASAGKQTIYVSLKDMAQRPLKAEDSRQVTVDAPGIMNPVTVHMSQVVDVSKAGKRLTFPYELSERLKSGIYSAELFTDKAFLGRVEFRLQ</sequence>
<dbReference type="EMBL" id="MORL01000007">
    <property type="protein sequence ID" value="OIN58293.1"/>
    <property type="molecule type" value="Genomic_DNA"/>
</dbReference>
<dbReference type="Proteomes" id="UP000181790">
    <property type="component" value="Unassembled WGS sequence"/>
</dbReference>
<dbReference type="AlphaFoldDB" id="A0A1S2VHU3"/>
<keyword evidence="2" id="KW-1133">Transmembrane helix</keyword>
<keyword evidence="2" id="KW-0472">Membrane</keyword>
<name>A0A1S2VHU3_9BACT</name>
<organism evidence="3 4">
    <name type="scientific">Arsenicibacter rosenii</name>
    <dbReference type="NCBI Taxonomy" id="1750698"/>
    <lineage>
        <taxon>Bacteria</taxon>
        <taxon>Pseudomonadati</taxon>
        <taxon>Bacteroidota</taxon>
        <taxon>Cytophagia</taxon>
        <taxon>Cytophagales</taxon>
        <taxon>Spirosomataceae</taxon>
        <taxon>Arsenicibacter</taxon>
    </lineage>
</organism>
<protein>
    <submittedName>
        <fullName evidence="3">Uncharacterized protein</fullName>
    </submittedName>
</protein>
<proteinExistence type="predicted"/>
<reference evidence="3 4" key="1">
    <citation type="submission" date="2016-10" db="EMBL/GenBank/DDBJ databases">
        <title>Arsenicibacter rosenii gen. nov., sp. nov., an efficient arsenic-methylating bacterium isolated from an arsenic-contaminated paddy soil.</title>
        <authorList>
            <person name="Huang K."/>
        </authorList>
    </citation>
    <scope>NUCLEOTIDE SEQUENCE [LARGE SCALE GENOMIC DNA]</scope>
    <source>
        <strain evidence="3 4">SM-1</strain>
    </source>
</reference>
<gene>
    <name evidence="3" type="ORF">BLX24_14945</name>
</gene>
<evidence type="ECO:0000313" key="3">
    <source>
        <dbReference type="EMBL" id="OIN58293.1"/>
    </source>
</evidence>
<evidence type="ECO:0000313" key="4">
    <source>
        <dbReference type="Proteomes" id="UP000181790"/>
    </source>
</evidence>
<keyword evidence="4" id="KW-1185">Reference proteome</keyword>
<dbReference type="RefSeq" id="WP_071503965.1">
    <property type="nucleotide sequence ID" value="NZ_MORL01000007.1"/>
</dbReference>
<feature type="coiled-coil region" evidence="1">
    <location>
        <begin position="52"/>
        <end position="173"/>
    </location>
</feature>
<accession>A0A1S2VHU3</accession>
<evidence type="ECO:0000256" key="2">
    <source>
        <dbReference type="SAM" id="Phobius"/>
    </source>
</evidence>
<evidence type="ECO:0000256" key="1">
    <source>
        <dbReference type="SAM" id="Coils"/>
    </source>
</evidence>
<dbReference type="OrthoDB" id="936592at2"/>